<dbReference type="CDD" id="cd00143">
    <property type="entry name" value="PP2Cc"/>
    <property type="match status" value="1"/>
</dbReference>
<gene>
    <name evidence="12" type="ORF">Bhyg_07272</name>
</gene>
<dbReference type="Pfam" id="PF00481">
    <property type="entry name" value="PP2C"/>
    <property type="match status" value="2"/>
</dbReference>
<dbReference type="PANTHER" id="PTHR13832">
    <property type="entry name" value="PROTEIN PHOSPHATASE 2C"/>
    <property type="match status" value="1"/>
</dbReference>
<sequence>MGSYLSQPITEKVSADGQNEYISFGSSSMQGWRVSQEDAHNCCVDFAKDASFFAVYDGHGGAEVALYCAKKLPDFLKTVEAYQKGDFEQALKDAFIGFDSTLIDPDVVEELKKFAVDVGDGSETEDDADDEENLEELWEERDMELNAVLAKYGKEKANPAIEKVAGAKPSPFLKGRRNSPGEDNAAGTSSASSSNCVRRKLDDNEDAVSSTSKQKSEEIGEAASSSGSVSSKDEVASDPSSTNEKAKSVDCSPVSSSTSKNSNDIQMTNGDASTTKTTVSSQENEISTNSSKAEKVSSSSQSASQTNGDISSNTNDGPATNNSISSTKDFDSGDSTTDDDEYVEEEDEGFLNNMIEGPGQSSGCTAVVALLVGKELYVANAGDSRCVLCRGGKTIEMSLDHKPEDDEESTRITKAGGRVTMDGRVNGGLNLSRAIGDHAYKMNKDLKPEEQMISAMPDVKRITLEEGDEFMVLACDGIWNFMNSEEVVDFVRNRLAENRENLSSICEELFTNCLAPNTAGDGTGCDNMTAVIVQFKKILQQSDDEVPNSRKRVASPVSVSSDIEHNKRLKANDENNDAVAVIAEPTTS</sequence>
<evidence type="ECO:0000256" key="4">
    <source>
        <dbReference type="ARBA" id="ARBA00022723"/>
    </source>
</evidence>
<dbReference type="InterPro" id="IPR001932">
    <property type="entry name" value="PPM-type_phosphatase-like_dom"/>
</dbReference>
<dbReference type="PANTHER" id="PTHR13832:SF803">
    <property type="entry name" value="PROTEIN PHOSPHATASE 1G"/>
    <property type="match status" value="1"/>
</dbReference>
<feature type="compositionally biased region" description="Low complexity" evidence="10">
    <location>
        <begin position="249"/>
        <end position="262"/>
    </location>
</feature>
<dbReference type="Proteomes" id="UP001151699">
    <property type="component" value="Chromosome B"/>
</dbReference>
<keyword evidence="4" id="KW-0479">Metal-binding</keyword>
<feature type="compositionally biased region" description="Low complexity" evidence="10">
    <location>
        <begin position="221"/>
        <end position="230"/>
    </location>
</feature>
<evidence type="ECO:0000256" key="1">
    <source>
        <dbReference type="ARBA" id="ARBA00001936"/>
    </source>
</evidence>
<feature type="region of interest" description="Disordered" evidence="10">
    <location>
        <begin position="162"/>
        <end position="345"/>
    </location>
</feature>
<dbReference type="InterPro" id="IPR000222">
    <property type="entry name" value="PP2C_BS"/>
</dbReference>
<dbReference type="EMBL" id="WJQU01000002">
    <property type="protein sequence ID" value="KAJ6642325.1"/>
    <property type="molecule type" value="Genomic_DNA"/>
</dbReference>
<dbReference type="OrthoDB" id="10264738at2759"/>
<comment type="similarity">
    <text evidence="2 9">Belongs to the PP2C family.</text>
</comment>
<dbReference type="EC" id="3.1.3.16" evidence="3"/>
<evidence type="ECO:0000256" key="2">
    <source>
        <dbReference type="ARBA" id="ARBA00006702"/>
    </source>
</evidence>
<evidence type="ECO:0000313" key="13">
    <source>
        <dbReference type="Proteomes" id="UP001151699"/>
    </source>
</evidence>
<keyword evidence="6" id="KW-0460">Magnesium</keyword>
<proteinExistence type="inferred from homology"/>
<reference evidence="12" key="1">
    <citation type="submission" date="2022-07" db="EMBL/GenBank/DDBJ databases">
        <authorList>
            <person name="Trinca V."/>
            <person name="Uliana J.V.C."/>
            <person name="Torres T.T."/>
            <person name="Ward R.J."/>
            <person name="Monesi N."/>
        </authorList>
    </citation>
    <scope>NUCLEOTIDE SEQUENCE</scope>
    <source>
        <strain evidence="12">HSMRA1968</strain>
        <tissue evidence="12">Whole embryos</tissue>
    </source>
</reference>
<feature type="region of interest" description="Disordered" evidence="10">
    <location>
        <begin position="544"/>
        <end position="588"/>
    </location>
</feature>
<dbReference type="SMART" id="SM00332">
    <property type="entry name" value="PP2Cc"/>
    <property type="match status" value="1"/>
</dbReference>
<feature type="compositionally biased region" description="Polar residues" evidence="10">
    <location>
        <begin position="263"/>
        <end position="286"/>
    </location>
</feature>
<feature type="compositionally biased region" description="Polar residues" evidence="10">
    <location>
        <begin position="308"/>
        <end position="324"/>
    </location>
</feature>
<feature type="compositionally biased region" description="Acidic residues" evidence="10">
    <location>
        <begin position="336"/>
        <end position="345"/>
    </location>
</feature>
<feature type="compositionally biased region" description="Low complexity" evidence="10">
    <location>
        <begin position="185"/>
        <end position="194"/>
    </location>
</feature>
<evidence type="ECO:0000256" key="9">
    <source>
        <dbReference type="RuleBase" id="RU003465"/>
    </source>
</evidence>
<feature type="compositionally biased region" description="Basic and acidic residues" evidence="10">
    <location>
        <begin position="562"/>
        <end position="573"/>
    </location>
</feature>
<comment type="caution">
    <text evidence="12">The sequence shown here is derived from an EMBL/GenBank/DDBJ whole genome shotgun (WGS) entry which is preliminary data.</text>
</comment>
<dbReference type="PROSITE" id="PS01032">
    <property type="entry name" value="PPM_1"/>
    <property type="match status" value="1"/>
</dbReference>
<dbReference type="InterPro" id="IPR015655">
    <property type="entry name" value="PP2C"/>
</dbReference>
<evidence type="ECO:0000256" key="10">
    <source>
        <dbReference type="SAM" id="MobiDB-lite"/>
    </source>
</evidence>
<evidence type="ECO:0000313" key="12">
    <source>
        <dbReference type="EMBL" id="KAJ6642325.1"/>
    </source>
</evidence>
<organism evidence="12 13">
    <name type="scientific">Pseudolycoriella hygida</name>
    <dbReference type="NCBI Taxonomy" id="35572"/>
    <lineage>
        <taxon>Eukaryota</taxon>
        <taxon>Metazoa</taxon>
        <taxon>Ecdysozoa</taxon>
        <taxon>Arthropoda</taxon>
        <taxon>Hexapoda</taxon>
        <taxon>Insecta</taxon>
        <taxon>Pterygota</taxon>
        <taxon>Neoptera</taxon>
        <taxon>Endopterygota</taxon>
        <taxon>Diptera</taxon>
        <taxon>Nematocera</taxon>
        <taxon>Sciaroidea</taxon>
        <taxon>Sciaridae</taxon>
        <taxon>Pseudolycoriella</taxon>
    </lineage>
</organism>
<keyword evidence="13" id="KW-1185">Reference proteome</keyword>
<evidence type="ECO:0000256" key="8">
    <source>
        <dbReference type="ARBA" id="ARBA00023211"/>
    </source>
</evidence>
<name>A0A9Q0S3N6_9DIPT</name>
<dbReference type="SUPFAM" id="SSF81606">
    <property type="entry name" value="PP2C-like"/>
    <property type="match status" value="2"/>
</dbReference>
<feature type="domain" description="PPM-type phosphatase" evidence="11">
    <location>
        <begin position="23"/>
        <end position="535"/>
    </location>
</feature>
<dbReference type="AlphaFoldDB" id="A0A9Q0S3N6"/>
<evidence type="ECO:0000256" key="7">
    <source>
        <dbReference type="ARBA" id="ARBA00022912"/>
    </source>
</evidence>
<evidence type="ECO:0000259" key="11">
    <source>
        <dbReference type="PROSITE" id="PS51746"/>
    </source>
</evidence>
<keyword evidence="7 9" id="KW-0904">Protein phosphatase</keyword>
<evidence type="ECO:0000256" key="6">
    <source>
        <dbReference type="ARBA" id="ARBA00022842"/>
    </source>
</evidence>
<feature type="compositionally biased region" description="Low complexity" evidence="10">
    <location>
        <begin position="287"/>
        <end position="307"/>
    </location>
</feature>
<dbReference type="PROSITE" id="PS51746">
    <property type="entry name" value="PPM_2"/>
    <property type="match status" value="1"/>
</dbReference>
<evidence type="ECO:0000256" key="3">
    <source>
        <dbReference type="ARBA" id="ARBA00013081"/>
    </source>
</evidence>
<protein>
    <recommendedName>
        <fullName evidence="3">protein-serine/threonine phosphatase</fullName>
        <ecNumber evidence="3">3.1.3.16</ecNumber>
    </recommendedName>
</protein>
<dbReference type="GO" id="GO:0004722">
    <property type="term" value="F:protein serine/threonine phosphatase activity"/>
    <property type="evidence" value="ECO:0007669"/>
    <property type="project" value="UniProtKB-EC"/>
</dbReference>
<keyword evidence="5 9" id="KW-0378">Hydrolase</keyword>
<keyword evidence="8" id="KW-0464">Manganese</keyword>
<dbReference type="GO" id="GO:0046872">
    <property type="term" value="F:metal ion binding"/>
    <property type="evidence" value="ECO:0007669"/>
    <property type="project" value="UniProtKB-KW"/>
</dbReference>
<evidence type="ECO:0000256" key="5">
    <source>
        <dbReference type="ARBA" id="ARBA00022801"/>
    </source>
</evidence>
<comment type="cofactor">
    <cofactor evidence="1">
        <name>Mn(2+)</name>
        <dbReference type="ChEBI" id="CHEBI:29035"/>
    </cofactor>
</comment>
<dbReference type="InterPro" id="IPR036457">
    <property type="entry name" value="PPM-type-like_dom_sf"/>
</dbReference>
<dbReference type="Gene3D" id="3.60.40.10">
    <property type="entry name" value="PPM-type phosphatase domain"/>
    <property type="match status" value="2"/>
</dbReference>
<accession>A0A9Q0S3N6</accession>